<sequence>MKVDQLDLPEVESSNQMWRGLAHVYVKAQRVTGLRLVLHEYLAARLANFAGVPVPFGDITSLPENREAWVSGITSRDGKVLPPPNLVTLVNSERYALSGILVFDQWIFNGDRDAKNLVWNNDIGLWAIDHELAFCGDREADANDWLDENHDLTLRYKHLSDLGLNDADFKPWTDHIWAQGSTYAERAVESARKRGLGTHASLKPYKEFLVDRASNIRTLMSQSLATAGLSVQQGDGEPDGLF</sequence>
<proteinExistence type="predicted"/>
<protein>
    <recommendedName>
        <fullName evidence="1">HipA-like kinase domain-containing protein</fullName>
    </recommendedName>
</protein>
<feature type="domain" description="HipA-like kinase" evidence="1">
    <location>
        <begin position="25"/>
        <end position="139"/>
    </location>
</feature>
<evidence type="ECO:0000313" key="2">
    <source>
        <dbReference type="EMBL" id="QDY64850.1"/>
    </source>
</evidence>
<dbReference type="Proteomes" id="UP000320717">
    <property type="component" value="Chromosome"/>
</dbReference>
<dbReference type="Pfam" id="PF20613">
    <property type="entry name" value="HipA_2"/>
    <property type="match status" value="1"/>
</dbReference>
<gene>
    <name evidence="2" type="ORF">FQA45_00165</name>
</gene>
<dbReference type="RefSeq" id="WP_146274795.1">
    <property type="nucleotide sequence ID" value="NZ_CP042260.1"/>
</dbReference>
<reference evidence="2 3" key="1">
    <citation type="submission" date="2019-07" db="EMBL/GenBank/DDBJ databases">
        <title>Complete Genome Sequence of drought tolerant Plant Growth-Promoting Rhizobacterium Glutamicibacter halophytocola DR408.</title>
        <authorList>
            <person name="Nishu S.D."/>
            <person name="Lee T.K."/>
        </authorList>
    </citation>
    <scope>NUCLEOTIDE SEQUENCE [LARGE SCALE GENOMIC DNA]</scope>
    <source>
        <strain evidence="2 3">DR408</strain>
    </source>
</reference>
<evidence type="ECO:0000313" key="3">
    <source>
        <dbReference type="Proteomes" id="UP000320717"/>
    </source>
</evidence>
<keyword evidence="3" id="KW-1185">Reference proteome</keyword>
<name>A0ABX5Y731_9MICC</name>
<dbReference type="InterPro" id="IPR046748">
    <property type="entry name" value="HipA_2"/>
</dbReference>
<dbReference type="EMBL" id="CP042260">
    <property type="protein sequence ID" value="QDY64850.1"/>
    <property type="molecule type" value="Genomic_DNA"/>
</dbReference>
<evidence type="ECO:0000259" key="1">
    <source>
        <dbReference type="Pfam" id="PF20613"/>
    </source>
</evidence>
<accession>A0ABX5Y731</accession>
<organism evidence="2 3">
    <name type="scientific">Glutamicibacter halophytocola</name>
    <dbReference type="NCBI Taxonomy" id="1933880"/>
    <lineage>
        <taxon>Bacteria</taxon>
        <taxon>Bacillati</taxon>
        <taxon>Actinomycetota</taxon>
        <taxon>Actinomycetes</taxon>
        <taxon>Micrococcales</taxon>
        <taxon>Micrococcaceae</taxon>
        <taxon>Glutamicibacter</taxon>
    </lineage>
</organism>